<feature type="transmembrane region" description="Helical" evidence="1">
    <location>
        <begin position="91"/>
        <end position="113"/>
    </location>
</feature>
<evidence type="ECO:0000313" key="2">
    <source>
        <dbReference type="EMBL" id="CAD9314450.1"/>
    </source>
</evidence>
<feature type="transmembrane region" description="Helical" evidence="1">
    <location>
        <begin position="67"/>
        <end position="84"/>
    </location>
</feature>
<proteinExistence type="predicted"/>
<accession>A0A6U3NQB9</accession>
<feature type="transmembrane region" description="Helical" evidence="1">
    <location>
        <begin position="167"/>
        <end position="186"/>
    </location>
</feature>
<reference evidence="2" key="1">
    <citation type="submission" date="2021-01" db="EMBL/GenBank/DDBJ databases">
        <authorList>
            <person name="Corre E."/>
            <person name="Pelletier E."/>
            <person name="Niang G."/>
            <person name="Scheremetjew M."/>
            <person name="Finn R."/>
            <person name="Kale V."/>
            <person name="Holt S."/>
            <person name="Cochrane G."/>
            <person name="Meng A."/>
            <person name="Brown T."/>
            <person name="Cohen L."/>
        </authorList>
    </citation>
    <scope>NUCLEOTIDE SEQUENCE</scope>
    <source>
        <strain evidence="2">Pop2</strain>
    </source>
</reference>
<dbReference type="EMBL" id="HBGN01001326">
    <property type="protein sequence ID" value="CAD9314450.1"/>
    <property type="molecule type" value="Transcribed_RNA"/>
</dbReference>
<protein>
    <submittedName>
        <fullName evidence="2">Uncharacterized protein</fullName>
    </submittedName>
</protein>
<evidence type="ECO:0000256" key="1">
    <source>
        <dbReference type="SAM" id="Phobius"/>
    </source>
</evidence>
<feature type="transmembrane region" description="Helical" evidence="1">
    <location>
        <begin position="236"/>
        <end position="256"/>
    </location>
</feature>
<keyword evidence="1" id="KW-0472">Membrane</keyword>
<gene>
    <name evidence="2" type="ORF">DBRI1063_LOCUS856</name>
</gene>
<keyword evidence="1" id="KW-0812">Transmembrane</keyword>
<organism evidence="2">
    <name type="scientific">Ditylum brightwellii</name>
    <dbReference type="NCBI Taxonomy" id="49249"/>
    <lineage>
        <taxon>Eukaryota</taxon>
        <taxon>Sar</taxon>
        <taxon>Stramenopiles</taxon>
        <taxon>Ochrophyta</taxon>
        <taxon>Bacillariophyta</taxon>
        <taxon>Mediophyceae</taxon>
        <taxon>Lithodesmiophycidae</taxon>
        <taxon>Lithodesmiales</taxon>
        <taxon>Lithodesmiaceae</taxon>
        <taxon>Ditylum</taxon>
    </lineage>
</organism>
<keyword evidence="1" id="KW-1133">Transmembrane helix</keyword>
<name>A0A6U3NQB9_9STRA</name>
<feature type="transmembrane region" description="Helical" evidence="1">
    <location>
        <begin position="192"/>
        <end position="215"/>
    </location>
</feature>
<sequence>MTESPSTLRKALYALASFSLGAWAFAKVNSISGPAFEPIIAACTNPDFASVEEFASKTGYHVYEPKVGLGAFNLLVCLITQFLFELRQTHPAGLITWTGVIIASLPTAVLNVVESGRADVKRFHPVRFPMLVGLLYQLLGVSVIFPLVWVPSYIFGRGKGPISTWRANWIVPMIIPGIILTLFVFTAGTDSYLWTISAGILGGPLLVMSSAVFWKDVSPPSTKENIVSGAAAIQKACRLLIPVGVAIWAIVVVTAFQTYDSFPALWASIWTEANASVAFMTIDSGILWVAILICIAFQDEYKAMKALVLTPIMGPGAAPLLVLAELEEMKVANGGTKDD</sequence>
<feature type="transmembrane region" description="Helical" evidence="1">
    <location>
        <begin position="133"/>
        <end position="155"/>
    </location>
</feature>
<dbReference type="AlphaFoldDB" id="A0A6U3NQB9"/>
<feature type="transmembrane region" description="Helical" evidence="1">
    <location>
        <begin position="276"/>
        <end position="297"/>
    </location>
</feature>